<dbReference type="SUPFAM" id="SSF49899">
    <property type="entry name" value="Concanavalin A-like lectins/glucanases"/>
    <property type="match status" value="1"/>
</dbReference>
<dbReference type="Proteomes" id="UP001190926">
    <property type="component" value="Unassembled WGS sequence"/>
</dbReference>
<reference evidence="5 6" key="1">
    <citation type="journal article" date="2021" name="Nat. Commun.">
        <title>Incipient diploidization of the medicinal plant Perilla within 10,000 years.</title>
        <authorList>
            <person name="Zhang Y."/>
            <person name="Shen Q."/>
            <person name="Leng L."/>
            <person name="Zhang D."/>
            <person name="Chen S."/>
            <person name="Shi Y."/>
            <person name="Ning Z."/>
            <person name="Chen S."/>
        </authorList>
    </citation>
    <scope>NUCLEOTIDE SEQUENCE [LARGE SCALE GENOMIC DNA]</scope>
    <source>
        <strain evidence="6">cv. PC099</strain>
    </source>
</reference>
<evidence type="ECO:0000313" key="6">
    <source>
        <dbReference type="Proteomes" id="UP001190926"/>
    </source>
</evidence>
<dbReference type="Pfam" id="PF00722">
    <property type="entry name" value="Glyco_hydro_16"/>
    <property type="match status" value="1"/>
</dbReference>
<feature type="active site" description="Proton donor" evidence="3">
    <location>
        <position position="116"/>
    </location>
</feature>
<dbReference type="PIRSF" id="PIRSF005604">
    <property type="entry name" value="XET"/>
    <property type="match status" value="1"/>
</dbReference>
<dbReference type="PANTHER" id="PTHR31062">
    <property type="entry name" value="XYLOGLUCAN ENDOTRANSGLUCOSYLASE/HYDROLASE PROTEIN 8-RELATED"/>
    <property type="match status" value="1"/>
</dbReference>
<keyword evidence="6" id="KW-1185">Reference proteome</keyword>
<evidence type="ECO:0000259" key="4">
    <source>
        <dbReference type="PROSITE" id="PS51762"/>
    </source>
</evidence>
<keyword evidence="2" id="KW-0326">Glycosidase</keyword>
<dbReference type="GO" id="GO:0016762">
    <property type="term" value="F:xyloglucan:xyloglucosyl transferase activity"/>
    <property type="evidence" value="ECO:0007669"/>
    <property type="project" value="InterPro"/>
</dbReference>
<gene>
    <name evidence="5" type="ORF">C2S53_004780</name>
</gene>
<dbReference type="InterPro" id="IPR016455">
    <property type="entry name" value="XTH"/>
</dbReference>
<evidence type="ECO:0000313" key="5">
    <source>
        <dbReference type="EMBL" id="KAH6833978.1"/>
    </source>
</evidence>
<comment type="caution">
    <text evidence="5">The sequence shown here is derived from an EMBL/GenBank/DDBJ whole genome shotgun (WGS) entry which is preliminary data.</text>
</comment>
<dbReference type="GO" id="GO:0042546">
    <property type="term" value="P:cell wall biogenesis"/>
    <property type="evidence" value="ECO:0007669"/>
    <property type="project" value="InterPro"/>
</dbReference>
<evidence type="ECO:0000256" key="2">
    <source>
        <dbReference type="ARBA" id="ARBA00023295"/>
    </source>
</evidence>
<protein>
    <recommendedName>
        <fullName evidence="4">GH16 domain-containing protein</fullName>
    </recommendedName>
</protein>
<keyword evidence="1" id="KW-0378">Hydrolase</keyword>
<sequence>MCPLQALVESVRGMLARHHLVNFIRICNAQETPFNQNYFVHWGSDHVSVLDQGREVQIKLDPSSGGGIKSKQAYNSGVFKLKIKTPQHANGIVTTFYVRISPENRPEGAHSELDFELLGQNGPPYKLNTNVFAEDGGNREQQFKLWFDPTTTFHEYKMIWNQYQIVFFIDGIPIRVFKNYIKIRERYPKPQMYAHATLWNSTQWLGQVNWSQGPFYANFRDFTIDGCSSPNSNSAECDSPKYYWNSPEFHQLDPKQEKEYEDAKRQNVIFDYCKSPSANNFPECKME</sequence>
<feature type="domain" description="GH16" evidence="4">
    <location>
        <begin position="25"/>
        <end position="219"/>
    </location>
</feature>
<dbReference type="Gene3D" id="2.60.120.200">
    <property type="match status" value="1"/>
</dbReference>
<dbReference type="PROSITE" id="PS51762">
    <property type="entry name" value="GH16_2"/>
    <property type="match status" value="1"/>
</dbReference>
<evidence type="ECO:0000256" key="1">
    <source>
        <dbReference type="ARBA" id="ARBA00022801"/>
    </source>
</evidence>
<dbReference type="GO" id="GO:0010411">
    <property type="term" value="P:xyloglucan metabolic process"/>
    <property type="evidence" value="ECO:0007669"/>
    <property type="project" value="InterPro"/>
</dbReference>
<proteinExistence type="predicted"/>
<dbReference type="InterPro" id="IPR000757">
    <property type="entry name" value="Beta-glucanase-like"/>
</dbReference>
<dbReference type="EMBL" id="SDAM02000053">
    <property type="protein sequence ID" value="KAH6833978.1"/>
    <property type="molecule type" value="Genomic_DNA"/>
</dbReference>
<dbReference type="GO" id="GO:0004553">
    <property type="term" value="F:hydrolase activity, hydrolyzing O-glycosyl compounds"/>
    <property type="evidence" value="ECO:0007669"/>
    <property type="project" value="InterPro"/>
</dbReference>
<feature type="active site" description="Nucleophile" evidence="3">
    <location>
        <position position="112"/>
    </location>
</feature>
<dbReference type="InterPro" id="IPR013320">
    <property type="entry name" value="ConA-like_dom_sf"/>
</dbReference>
<dbReference type="AlphaFoldDB" id="A0AAD4PBN5"/>
<accession>A0AAD4PBN5</accession>
<evidence type="ECO:0000256" key="3">
    <source>
        <dbReference type="PIRSR" id="PIRSR005604-1"/>
    </source>
</evidence>
<name>A0AAD4PBN5_PERFH</name>
<dbReference type="InterPro" id="IPR044791">
    <property type="entry name" value="Beta-glucanase/XTH"/>
</dbReference>
<organism evidence="5 6">
    <name type="scientific">Perilla frutescens var. hirtella</name>
    <name type="common">Perilla citriodora</name>
    <name type="synonym">Perilla setoyensis</name>
    <dbReference type="NCBI Taxonomy" id="608512"/>
    <lineage>
        <taxon>Eukaryota</taxon>
        <taxon>Viridiplantae</taxon>
        <taxon>Streptophyta</taxon>
        <taxon>Embryophyta</taxon>
        <taxon>Tracheophyta</taxon>
        <taxon>Spermatophyta</taxon>
        <taxon>Magnoliopsida</taxon>
        <taxon>eudicotyledons</taxon>
        <taxon>Gunneridae</taxon>
        <taxon>Pentapetalae</taxon>
        <taxon>asterids</taxon>
        <taxon>lamiids</taxon>
        <taxon>Lamiales</taxon>
        <taxon>Lamiaceae</taxon>
        <taxon>Nepetoideae</taxon>
        <taxon>Elsholtzieae</taxon>
        <taxon>Perilla</taxon>
    </lineage>
</organism>